<dbReference type="PANTHER" id="PTHR14453">
    <property type="entry name" value="PARP/ZINC FINGER CCCH TYPE DOMAIN CONTAINING PROTEIN"/>
    <property type="match status" value="1"/>
</dbReference>
<organism evidence="7 8">
    <name type="scientific">Dreissena polymorpha</name>
    <name type="common">Zebra mussel</name>
    <name type="synonym">Mytilus polymorpha</name>
    <dbReference type="NCBI Taxonomy" id="45954"/>
    <lineage>
        <taxon>Eukaryota</taxon>
        <taxon>Metazoa</taxon>
        <taxon>Spiralia</taxon>
        <taxon>Lophotrochozoa</taxon>
        <taxon>Mollusca</taxon>
        <taxon>Bivalvia</taxon>
        <taxon>Autobranchia</taxon>
        <taxon>Heteroconchia</taxon>
        <taxon>Euheterodonta</taxon>
        <taxon>Imparidentia</taxon>
        <taxon>Neoheterodontei</taxon>
        <taxon>Myida</taxon>
        <taxon>Dreissenoidea</taxon>
        <taxon>Dreissenidae</taxon>
        <taxon>Dreissena</taxon>
    </lineage>
</organism>
<feature type="domain" description="Macro" evidence="6">
    <location>
        <begin position="445"/>
        <end position="619"/>
    </location>
</feature>
<name>A0A9D4GB30_DREPO</name>
<proteinExistence type="predicted"/>
<feature type="non-terminal residue" evidence="7">
    <location>
        <position position="788"/>
    </location>
</feature>
<sequence>MPNIDDISRWATRVQSPFPEANFVFRFTHFYHAFIGGDAIAGDCKKYIDAHKKLCEAAVFVSTAGNLKAKSIVNVVGPVWKNELQEEDDKLAKVVFKAMHQASVMGFKSVALPAITAYGYPVKRATGVIVASVKNFFREVQESELTEIYLCDIKDDAVNGFVEGMEKEWGASSIGRFNRWQSSSATILPPGAICPLDSSDENNSDTFFAASRQDAGKPQPKQPNRALQVMLGNITVSVQKAEIAKHNISVIVNTTSRNLDLNKGAVSKTILKQAGPEIQNELKCNYPNGISKGQVAVTKGYKLKCSIVVHGSVSNWDGQNKTIDELKTFVNLCMEVAQKRNYSGIAFPAIGTGNLGYPKEVVATEMLSAVSEFAAKYPQSSILDVDFILYPKDDGTLKAFESEITHWAKSGGRGHARNFDHYENLYARRGEDDGNEHLYEELPLGNDSRDFTIGNVQIKVTQCDLTKEAVDCIINSSNENLDLKKGKVSMTFVKKCGEKLLKWAHSKQGEMKKEGLAITKAYGLACKHILHVVAKETAHEWKQVVVRCLRKAKAERYHSIAFPALGTGMNISPADAAQNMFQAVKEFAIEGCGSLTDVRFVIYQSEMVDDFKQAASQAQGVAGTNRKPSKVATRTLSENTSSNANSVCIVIYAMKESDIRKAIFKLDKLIEGEVSNTNFTDSIIQRFDDRQKEVFRRIANKHNVNVIPTSKGIEIVGMMANVHKASTSMNKIIKDAIQIEKAMILKDVVQWYYIVVTHEGDEELKNYEVNLNFQIEKAFKNQDNTFSY</sequence>
<keyword evidence="3" id="KW-0808">Transferase</keyword>
<evidence type="ECO:0000313" key="7">
    <source>
        <dbReference type="EMBL" id="KAH3812354.1"/>
    </source>
</evidence>
<evidence type="ECO:0000256" key="1">
    <source>
        <dbReference type="ARBA" id="ARBA00004123"/>
    </source>
</evidence>
<keyword evidence="2" id="KW-0328">Glycosyltransferase</keyword>
<dbReference type="PANTHER" id="PTHR14453:SF102">
    <property type="entry name" value="PROTEIN MONO-ADP-RIBOSYLTRANSFERASE PARP14-LIKE"/>
    <property type="match status" value="1"/>
</dbReference>
<dbReference type="GO" id="GO:0003714">
    <property type="term" value="F:transcription corepressor activity"/>
    <property type="evidence" value="ECO:0007669"/>
    <property type="project" value="TreeGrafter"/>
</dbReference>
<keyword evidence="5" id="KW-0539">Nucleus</keyword>
<dbReference type="Proteomes" id="UP000828390">
    <property type="component" value="Unassembled WGS sequence"/>
</dbReference>
<dbReference type="GO" id="GO:1990404">
    <property type="term" value="F:NAD+-protein mono-ADP-ribosyltransferase activity"/>
    <property type="evidence" value="ECO:0007669"/>
    <property type="project" value="TreeGrafter"/>
</dbReference>
<dbReference type="InterPro" id="IPR052056">
    <property type="entry name" value="Mono-ARTD/PARP"/>
</dbReference>
<evidence type="ECO:0000256" key="3">
    <source>
        <dbReference type="ARBA" id="ARBA00022679"/>
    </source>
</evidence>
<keyword evidence="4" id="KW-0520">NAD</keyword>
<feature type="domain" description="Macro" evidence="6">
    <location>
        <begin position="1"/>
        <end position="169"/>
    </location>
</feature>
<evidence type="ECO:0000256" key="2">
    <source>
        <dbReference type="ARBA" id="ARBA00022676"/>
    </source>
</evidence>
<dbReference type="SMART" id="SM00506">
    <property type="entry name" value="A1pp"/>
    <property type="match status" value="3"/>
</dbReference>
<dbReference type="PROSITE" id="PS51154">
    <property type="entry name" value="MACRO"/>
    <property type="match status" value="3"/>
</dbReference>
<dbReference type="GO" id="GO:0070212">
    <property type="term" value="P:protein poly-ADP-ribosylation"/>
    <property type="evidence" value="ECO:0007669"/>
    <property type="project" value="TreeGrafter"/>
</dbReference>
<dbReference type="GO" id="GO:0005737">
    <property type="term" value="C:cytoplasm"/>
    <property type="evidence" value="ECO:0007669"/>
    <property type="project" value="TreeGrafter"/>
</dbReference>
<reference evidence="7" key="2">
    <citation type="submission" date="2020-11" db="EMBL/GenBank/DDBJ databases">
        <authorList>
            <person name="McCartney M.A."/>
            <person name="Auch B."/>
            <person name="Kono T."/>
            <person name="Mallez S."/>
            <person name="Becker A."/>
            <person name="Gohl D.M."/>
            <person name="Silverstein K.A.T."/>
            <person name="Koren S."/>
            <person name="Bechman K.B."/>
            <person name="Herman A."/>
            <person name="Abrahante J.E."/>
            <person name="Garbe J."/>
        </authorList>
    </citation>
    <scope>NUCLEOTIDE SEQUENCE</scope>
    <source>
        <strain evidence="7">Duluth1</strain>
        <tissue evidence="7">Whole animal</tissue>
    </source>
</reference>
<dbReference type="SUPFAM" id="SSF52949">
    <property type="entry name" value="Macro domain-like"/>
    <property type="match status" value="3"/>
</dbReference>
<comment type="subcellular location">
    <subcellularLocation>
        <location evidence="1">Nucleus</location>
    </subcellularLocation>
</comment>
<feature type="domain" description="Macro" evidence="6">
    <location>
        <begin position="223"/>
        <end position="408"/>
    </location>
</feature>
<dbReference type="Pfam" id="PF01661">
    <property type="entry name" value="Macro"/>
    <property type="match status" value="3"/>
</dbReference>
<evidence type="ECO:0000313" key="8">
    <source>
        <dbReference type="Proteomes" id="UP000828390"/>
    </source>
</evidence>
<reference evidence="7" key="1">
    <citation type="journal article" date="2019" name="bioRxiv">
        <title>The Genome of the Zebra Mussel, Dreissena polymorpha: A Resource for Invasive Species Research.</title>
        <authorList>
            <person name="McCartney M.A."/>
            <person name="Auch B."/>
            <person name="Kono T."/>
            <person name="Mallez S."/>
            <person name="Zhang Y."/>
            <person name="Obille A."/>
            <person name="Becker A."/>
            <person name="Abrahante J.E."/>
            <person name="Garbe J."/>
            <person name="Badalamenti J.P."/>
            <person name="Herman A."/>
            <person name="Mangelson H."/>
            <person name="Liachko I."/>
            <person name="Sullivan S."/>
            <person name="Sone E.D."/>
            <person name="Koren S."/>
            <person name="Silverstein K.A.T."/>
            <person name="Beckman K.B."/>
            <person name="Gohl D.M."/>
        </authorList>
    </citation>
    <scope>NUCLEOTIDE SEQUENCE</scope>
    <source>
        <strain evidence="7">Duluth1</strain>
        <tissue evidence="7">Whole animal</tissue>
    </source>
</reference>
<comment type="caution">
    <text evidence="7">The sequence shown here is derived from an EMBL/GenBank/DDBJ whole genome shotgun (WGS) entry which is preliminary data.</text>
</comment>
<evidence type="ECO:0000259" key="6">
    <source>
        <dbReference type="PROSITE" id="PS51154"/>
    </source>
</evidence>
<dbReference type="GO" id="GO:0003950">
    <property type="term" value="F:NAD+ poly-ADP-ribosyltransferase activity"/>
    <property type="evidence" value="ECO:0007669"/>
    <property type="project" value="TreeGrafter"/>
</dbReference>
<dbReference type="Gene3D" id="3.40.220.10">
    <property type="entry name" value="Leucine Aminopeptidase, subunit E, domain 1"/>
    <property type="match status" value="3"/>
</dbReference>
<gene>
    <name evidence="7" type="ORF">DPMN_140784</name>
</gene>
<evidence type="ECO:0000256" key="5">
    <source>
        <dbReference type="ARBA" id="ARBA00023242"/>
    </source>
</evidence>
<dbReference type="InterPro" id="IPR002589">
    <property type="entry name" value="Macro_dom"/>
</dbReference>
<dbReference type="GO" id="GO:0010629">
    <property type="term" value="P:negative regulation of gene expression"/>
    <property type="evidence" value="ECO:0007669"/>
    <property type="project" value="TreeGrafter"/>
</dbReference>
<keyword evidence="8" id="KW-1185">Reference proteome</keyword>
<dbReference type="InterPro" id="IPR043472">
    <property type="entry name" value="Macro_dom-like"/>
</dbReference>
<dbReference type="AlphaFoldDB" id="A0A9D4GB30"/>
<evidence type="ECO:0000256" key="4">
    <source>
        <dbReference type="ARBA" id="ARBA00023027"/>
    </source>
</evidence>
<protein>
    <recommendedName>
        <fullName evidence="6">Macro domain-containing protein</fullName>
    </recommendedName>
</protein>
<accession>A0A9D4GB30</accession>
<dbReference type="EMBL" id="JAIWYP010000006">
    <property type="protein sequence ID" value="KAH3812354.1"/>
    <property type="molecule type" value="Genomic_DNA"/>
</dbReference>
<dbReference type="GO" id="GO:0005634">
    <property type="term" value="C:nucleus"/>
    <property type="evidence" value="ECO:0007669"/>
    <property type="project" value="UniProtKB-SubCell"/>
</dbReference>